<evidence type="ECO:0000313" key="2">
    <source>
        <dbReference type="Proteomes" id="UP000738349"/>
    </source>
</evidence>
<dbReference type="EMBL" id="JAGMUV010000021">
    <property type="protein sequence ID" value="KAH7124769.1"/>
    <property type="molecule type" value="Genomic_DNA"/>
</dbReference>
<sequence length="75" mass="8431">RSGVAYPWESGGCPGAQGLDRDGFAEFLVPKGPHGLISKNLLEWIGSFKREVDERSWNGQVYECFLCHRTFNVQS</sequence>
<protein>
    <submittedName>
        <fullName evidence="1">Uncharacterized protein</fullName>
    </submittedName>
</protein>
<reference evidence="1" key="1">
    <citation type="journal article" date="2021" name="Nat. Commun.">
        <title>Genetic determinants of endophytism in the Arabidopsis root mycobiome.</title>
        <authorList>
            <person name="Mesny F."/>
            <person name="Miyauchi S."/>
            <person name="Thiergart T."/>
            <person name="Pickel B."/>
            <person name="Atanasova L."/>
            <person name="Karlsson M."/>
            <person name="Huettel B."/>
            <person name="Barry K.W."/>
            <person name="Haridas S."/>
            <person name="Chen C."/>
            <person name="Bauer D."/>
            <person name="Andreopoulos W."/>
            <person name="Pangilinan J."/>
            <person name="LaButti K."/>
            <person name="Riley R."/>
            <person name="Lipzen A."/>
            <person name="Clum A."/>
            <person name="Drula E."/>
            <person name="Henrissat B."/>
            <person name="Kohler A."/>
            <person name="Grigoriev I.V."/>
            <person name="Martin F.M."/>
            <person name="Hacquard S."/>
        </authorList>
    </citation>
    <scope>NUCLEOTIDE SEQUENCE</scope>
    <source>
        <strain evidence="1">MPI-CAGE-AT-0147</strain>
    </source>
</reference>
<keyword evidence="2" id="KW-1185">Reference proteome</keyword>
<feature type="non-terminal residue" evidence="1">
    <location>
        <position position="1"/>
    </location>
</feature>
<proteinExistence type="predicted"/>
<organism evidence="1 2">
    <name type="scientific">Dactylonectria macrodidyma</name>
    <dbReference type="NCBI Taxonomy" id="307937"/>
    <lineage>
        <taxon>Eukaryota</taxon>
        <taxon>Fungi</taxon>
        <taxon>Dikarya</taxon>
        <taxon>Ascomycota</taxon>
        <taxon>Pezizomycotina</taxon>
        <taxon>Sordariomycetes</taxon>
        <taxon>Hypocreomycetidae</taxon>
        <taxon>Hypocreales</taxon>
        <taxon>Nectriaceae</taxon>
        <taxon>Dactylonectria</taxon>
    </lineage>
</organism>
<gene>
    <name evidence="1" type="ORF">EDB81DRAFT_664175</name>
</gene>
<dbReference type="AlphaFoldDB" id="A0A9P9DTJ4"/>
<comment type="caution">
    <text evidence="1">The sequence shown here is derived from an EMBL/GenBank/DDBJ whole genome shotgun (WGS) entry which is preliminary data.</text>
</comment>
<dbReference type="Proteomes" id="UP000738349">
    <property type="component" value="Unassembled WGS sequence"/>
</dbReference>
<dbReference type="OrthoDB" id="6077919at2759"/>
<accession>A0A9P9DTJ4</accession>
<evidence type="ECO:0000313" key="1">
    <source>
        <dbReference type="EMBL" id="KAH7124769.1"/>
    </source>
</evidence>
<name>A0A9P9DTJ4_9HYPO</name>